<evidence type="ECO:0000256" key="12">
    <source>
        <dbReference type="HAMAP-Rule" id="MF_00454"/>
    </source>
</evidence>
<comment type="function">
    <text evidence="12">Fluoride-specific ion channel. Important for reducing fluoride concentration in the cell, thus reducing its toxicity.</text>
</comment>
<evidence type="ECO:0000313" key="13">
    <source>
        <dbReference type="EMBL" id="MCF3948784.1"/>
    </source>
</evidence>
<evidence type="ECO:0000256" key="5">
    <source>
        <dbReference type="ARBA" id="ARBA00022989"/>
    </source>
</evidence>
<accession>A0ABS9E196</accession>
<keyword evidence="8 12" id="KW-0472">Membrane</keyword>
<evidence type="ECO:0000256" key="10">
    <source>
        <dbReference type="ARBA" id="ARBA00035120"/>
    </source>
</evidence>
<evidence type="ECO:0000256" key="3">
    <source>
        <dbReference type="ARBA" id="ARBA00022519"/>
    </source>
</evidence>
<keyword evidence="4 12" id="KW-0812">Transmembrane</keyword>
<feature type="binding site" evidence="12">
    <location>
        <position position="187"/>
    </location>
    <ligand>
        <name>Na(+)</name>
        <dbReference type="ChEBI" id="CHEBI:29101"/>
        <note>structural</note>
    </ligand>
</feature>
<evidence type="ECO:0000256" key="11">
    <source>
        <dbReference type="ARBA" id="ARBA00035585"/>
    </source>
</evidence>
<feature type="transmembrane region" description="Helical" evidence="12">
    <location>
        <begin position="108"/>
        <end position="128"/>
    </location>
</feature>
<keyword evidence="12" id="KW-0813">Transport</keyword>
<evidence type="ECO:0000256" key="2">
    <source>
        <dbReference type="ARBA" id="ARBA00022475"/>
    </source>
</evidence>
<comment type="catalytic activity">
    <reaction evidence="11">
        <text>fluoride(in) = fluoride(out)</text>
        <dbReference type="Rhea" id="RHEA:76159"/>
        <dbReference type="ChEBI" id="CHEBI:17051"/>
    </reaction>
    <physiologicalReaction direction="left-to-right" evidence="11">
        <dbReference type="Rhea" id="RHEA:76160"/>
    </physiologicalReaction>
</comment>
<gene>
    <name evidence="12 13" type="primary">crcB</name>
    <name evidence="12" type="synonym">fluC</name>
    <name evidence="13" type="ORF">L2A60_19215</name>
</gene>
<dbReference type="Pfam" id="PF02537">
    <property type="entry name" value="CRCB"/>
    <property type="match status" value="1"/>
</dbReference>
<evidence type="ECO:0000256" key="8">
    <source>
        <dbReference type="ARBA" id="ARBA00023136"/>
    </source>
</evidence>
<evidence type="ECO:0000256" key="1">
    <source>
        <dbReference type="ARBA" id="ARBA00004651"/>
    </source>
</evidence>
<dbReference type="RefSeq" id="WP_235706094.1">
    <property type="nucleotide sequence ID" value="NZ_JAKGBZ010000081.1"/>
</dbReference>
<name>A0ABS9E196_9PROT</name>
<evidence type="ECO:0000256" key="7">
    <source>
        <dbReference type="ARBA" id="ARBA00023065"/>
    </source>
</evidence>
<feature type="transmembrane region" description="Helical" evidence="12">
    <location>
        <begin position="140"/>
        <end position="161"/>
    </location>
</feature>
<keyword evidence="5 12" id="KW-1133">Transmembrane helix</keyword>
<comment type="caution">
    <text evidence="13">The sequence shown here is derived from an EMBL/GenBank/DDBJ whole genome shotgun (WGS) entry which is preliminary data.</text>
</comment>
<dbReference type="PANTHER" id="PTHR28259">
    <property type="entry name" value="FLUORIDE EXPORT PROTEIN 1-RELATED"/>
    <property type="match status" value="1"/>
</dbReference>
<sequence length="233" mass="25563">MTPVQHPFQAEGTWCLFVRDSPDTGWYTAVTICMVAEERVVPLSLRFRPSQSRTLPSSAAYAPAIIRSRPAGAMSAFRFPQDRLHNHRDVSANDPGDIVFLTSFKGIWMLRTLLAIAVFGTLGCWARYGQTILLQDVYGRNFPVAVLSINVLGSFLIGFLFIETLEVLTLGPALRTGVLTGFLGGYTTFSTFELETMLLVENGQALKALLYVLLSVGLGFVGVLCGAYMARNL</sequence>
<protein>
    <recommendedName>
        <fullName evidence="12">Fluoride-specific ion channel FluC</fullName>
    </recommendedName>
</protein>
<evidence type="ECO:0000256" key="6">
    <source>
        <dbReference type="ARBA" id="ARBA00023053"/>
    </source>
</evidence>
<dbReference type="HAMAP" id="MF_00454">
    <property type="entry name" value="FluC"/>
    <property type="match status" value="1"/>
</dbReference>
<dbReference type="EMBL" id="JAKGBZ010000081">
    <property type="protein sequence ID" value="MCF3948784.1"/>
    <property type="molecule type" value="Genomic_DNA"/>
</dbReference>
<comment type="similarity">
    <text evidence="10 12">Belongs to the fluoride channel Fluc/FEX (TC 1.A.43) family.</text>
</comment>
<evidence type="ECO:0000256" key="9">
    <source>
        <dbReference type="ARBA" id="ARBA00023303"/>
    </source>
</evidence>
<dbReference type="InterPro" id="IPR003691">
    <property type="entry name" value="FluC"/>
</dbReference>
<keyword evidence="9 12" id="KW-0407">Ion channel</keyword>
<keyword evidence="14" id="KW-1185">Reference proteome</keyword>
<keyword evidence="6 12" id="KW-0915">Sodium</keyword>
<comment type="activity regulation">
    <text evidence="12">Na(+) is not transported, but it plays an essential structural role and its presence is essential for fluoride channel function.</text>
</comment>
<keyword evidence="7 12" id="KW-0406">Ion transport</keyword>
<evidence type="ECO:0000313" key="14">
    <source>
        <dbReference type="Proteomes" id="UP001521209"/>
    </source>
</evidence>
<reference evidence="13 14" key="1">
    <citation type="submission" date="2022-01" db="EMBL/GenBank/DDBJ databases">
        <authorList>
            <person name="Won M."/>
            <person name="Kim S.-J."/>
            <person name="Kwon S.-W."/>
        </authorList>
    </citation>
    <scope>NUCLEOTIDE SEQUENCE [LARGE SCALE GENOMIC DNA]</scope>
    <source>
        <strain evidence="13 14">KCTC 23505</strain>
    </source>
</reference>
<keyword evidence="12" id="KW-0479">Metal-binding</keyword>
<organism evidence="13 14">
    <name type="scientific">Acidiphilium iwatense</name>
    <dbReference type="NCBI Taxonomy" id="768198"/>
    <lineage>
        <taxon>Bacteria</taxon>
        <taxon>Pseudomonadati</taxon>
        <taxon>Pseudomonadota</taxon>
        <taxon>Alphaproteobacteria</taxon>
        <taxon>Acetobacterales</taxon>
        <taxon>Acidocellaceae</taxon>
        <taxon>Acidiphilium</taxon>
    </lineage>
</organism>
<feature type="transmembrane region" description="Helical" evidence="12">
    <location>
        <begin position="209"/>
        <end position="230"/>
    </location>
</feature>
<feature type="binding site" evidence="12">
    <location>
        <position position="184"/>
    </location>
    <ligand>
        <name>Na(+)</name>
        <dbReference type="ChEBI" id="CHEBI:29101"/>
        <note>structural</note>
    </ligand>
</feature>
<keyword evidence="2 12" id="KW-1003">Cell membrane</keyword>
<keyword evidence="3" id="KW-0997">Cell inner membrane</keyword>
<dbReference type="NCBIfam" id="TIGR00494">
    <property type="entry name" value="crcB"/>
    <property type="match status" value="1"/>
</dbReference>
<dbReference type="PANTHER" id="PTHR28259:SF1">
    <property type="entry name" value="FLUORIDE EXPORT PROTEIN 1-RELATED"/>
    <property type="match status" value="1"/>
</dbReference>
<evidence type="ECO:0000256" key="4">
    <source>
        <dbReference type="ARBA" id="ARBA00022692"/>
    </source>
</evidence>
<dbReference type="Proteomes" id="UP001521209">
    <property type="component" value="Unassembled WGS sequence"/>
</dbReference>
<proteinExistence type="inferred from homology"/>
<comment type="subcellular location">
    <subcellularLocation>
        <location evidence="1 12">Cell membrane</location>
        <topology evidence="1 12">Multi-pass membrane protein</topology>
    </subcellularLocation>
</comment>